<gene>
    <name evidence="1" type="ORF">HXK03_02550</name>
</gene>
<organism evidence="1 2">
    <name type="scientific">Schaalia georgiae</name>
    <dbReference type="NCBI Taxonomy" id="52768"/>
    <lineage>
        <taxon>Bacteria</taxon>
        <taxon>Bacillati</taxon>
        <taxon>Actinomycetota</taxon>
        <taxon>Actinomycetes</taxon>
        <taxon>Actinomycetales</taxon>
        <taxon>Actinomycetaceae</taxon>
        <taxon>Schaalia</taxon>
    </lineage>
</organism>
<evidence type="ECO:0000313" key="2">
    <source>
        <dbReference type="Proteomes" id="UP000718630"/>
    </source>
</evidence>
<dbReference type="EMBL" id="JABZFZ010000083">
    <property type="protein sequence ID" value="MBF0939744.1"/>
    <property type="molecule type" value="Genomic_DNA"/>
</dbReference>
<reference evidence="1" key="1">
    <citation type="submission" date="2020-04" db="EMBL/GenBank/DDBJ databases">
        <title>Deep metagenomics examines the oral microbiome during advanced dental caries in children, revealing novel taxa and co-occurrences with host molecules.</title>
        <authorList>
            <person name="Baker J.L."/>
            <person name="Morton J.T."/>
            <person name="Dinis M."/>
            <person name="Alvarez R."/>
            <person name="Tran N.C."/>
            <person name="Knight R."/>
            <person name="Edlund A."/>
        </authorList>
    </citation>
    <scope>NUCLEOTIDE SEQUENCE</scope>
    <source>
        <strain evidence="1">JCVI_32_bin.64</strain>
    </source>
</reference>
<proteinExistence type="predicted"/>
<evidence type="ECO:0000313" key="1">
    <source>
        <dbReference type="EMBL" id="MBF0939744.1"/>
    </source>
</evidence>
<dbReference type="InterPro" id="IPR036056">
    <property type="entry name" value="Fibrinogen-like_C"/>
</dbReference>
<protein>
    <submittedName>
        <fullName evidence="1">Galactose oxidase</fullName>
    </submittedName>
</protein>
<feature type="non-terminal residue" evidence="1">
    <location>
        <position position="181"/>
    </location>
</feature>
<dbReference type="Gene3D" id="3.90.215.10">
    <property type="entry name" value="Gamma Fibrinogen, chain A, domain 1"/>
    <property type="match status" value="1"/>
</dbReference>
<dbReference type="NCBIfam" id="NF040941">
    <property type="entry name" value="GGGWT_bact"/>
    <property type="match status" value="1"/>
</dbReference>
<dbReference type="AlphaFoldDB" id="A0A929MYV4"/>
<dbReference type="InterPro" id="IPR014716">
    <property type="entry name" value="Fibrinogen_a/b/g_C_1"/>
</dbReference>
<comment type="caution">
    <text evidence="1">The sequence shown here is derived from an EMBL/GenBank/DDBJ whole genome shotgun (WGS) entry which is preliminary data.</text>
</comment>
<dbReference type="SUPFAM" id="SSF56496">
    <property type="entry name" value="Fibrinogen C-terminal domain-like"/>
    <property type="match status" value="1"/>
</dbReference>
<accession>A0A929MYV4</accession>
<name>A0A929MYV4_9ACTO</name>
<sequence>MRNTHRIPLVMIAAATVVLNGLGHVPSQSAPPAPVRDGLSEAGAAASCWEIKQNDPNAPDGTYWLQTPTMNAPGRFFCDQTSDGGGWVLIGRGTDGWETWSQGKGAPSALAKRERRPADGTVQLSHEAVNGLLGSTPVSELPDGMRVVRAYNGRGTSWQTIKMRLPKMADFVWPFKSAHPV</sequence>
<dbReference type="Proteomes" id="UP000718630">
    <property type="component" value="Unassembled WGS sequence"/>
</dbReference>